<dbReference type="EMBL" id="BBWV01000003">
    <property type="protein sequence ID" value="GAO44081.1"/>
    <property type="molecule type" value="Genomic_DNA"/>
</dbReference>
<sequence length="102" mass="11459">MRTGLLFFSMENYNSLIEALEELRKKGYTTDFSASELSLHTDEFTIDAVYRFEVDSDPGNDAVLYAISDASGRRGTVVDGYGVYNDHLSFEIARHLHSAITL</sequence>
<protein>
    <recommendedName>
        <fullName evidence="3">Phosphoribosylpyrophosphate synthetase</fullName>
    </recommendedName>
</protein>
<evidence type="ECO:0008006" key="3">
    <source>
        <dbReference type="Google" id="ProtNLM"/>
    </source>
</evidence>
<comment type="caution">
    <text evidence="1">The sequence shown here is derived from an EMBL/GenBank/DDBJ whole genome shotgun (WGS) entry which is preliminary data.</text>
</comment>
<evidence type="ECO:0000313" key="2">
    <source>
        <dbReference type="Proteomes" id="UP000033121"/>
    </source>
</evidence>
<gene>
    <name evidence="1" type="ORF">FPE01S_03_01210</name>
</gene>
<dbReference type="STRING" id="1220578.FPE01S_03_01210"/>
<keyword evidence="2" id="KW-1185">Reference proteome</keyword>
<dbReference type="AlphaFoldDB" id="A0A0E9N336"/>
<name>A0A0E9N336_9BACT</name>
<evidence type="ECO:0000313" key="1">
    <source>
        <dbReference type="EMBL" id="GAO44081.1"/>
    </source>
</evidence>
<proteinExistence type="predicted"/>
<dbReference type="Proteomes" id="UP000033121">
    <property type="component" value="Unassembled WGS sequence"/>
</dbReference>
<organism evidence="1 2">
    <name type="scientific">Flavihumibacter petaseus NBRC 106054</name>
    <dbReference type="NCBI Taxonomy" id="1220578"/>
    <lineage>
        <taxon>Bacteria</taxon>
        <taxon>Pseudomonadati</taxon>
        <taxon>Bacteroidota</taxon>
        <taxon>Chitinophagia</taxon>
        <taxon>Chitinophagales</taxon>
        <taxon>Chitinophagaceae</taxon>
        <taxon>Flavihumibacter</taxon>
    </lineage>
</organism>
<accession>A0A0E9N336</accession>
<reference evidence="1 2" key="1">
    <citation type="submission" date="2015-04" db="EMBL/GenBank/DDBJ databases">
        <title>Whole genome shotgun sequence of Flavihumibacter petaseus NBRC 106054.</title>
        <authorList>
            <person name="Miyazawa S."/>
            <person name="Hosoyama A."/>
            <person name="Hashimoto M."/>
            <person name="Noguchi M."/>
            <person name="Tsuchikane K."/>
            <person name="Ohji S."/>
            <person name="Yamazoe A."/>
            <person name="Ichikawa N."/>
            <person name="Kimura A."/>
            <person name="Fujita N."/>
        </authorList>
    </citation>
    <scope>NUCLEOTIDE SEQUENCE [LARGE SCALE GENOMIC DNA]</scope>
    <source>
        <strain evidence="1 2">NBRC 106054</strain>
    </source>
</reference>